<comment type="caution">
    <text evidence="1">The sequence shown here is derived from an EMBL/GenBank/DDBJ whole genome shotgun (WGS) entry which is preliminary data.</text>
</comment>
<sequence>MPALLEALFQALHIAVLVHKALGLAQPDAVNDACMVKFVADDCILCAQQRFEQGAVCIETGGEQNRIVGSQKGADAPFQILVQCLGAADEPHRGESIAPLVHGVLGSLDDFLVIRKAEVIVCTKIQNLSSLNLDAAALGAC</sequence>
<evidence type="ECO:0000313" key="1">
    <source>
        <dbReference type="EMBL" id="MPN58235.1"/>
    </source>
</evidence>
<organism evidence="1">
    <name type="scientific">bioreactor metagenome</name>
    <dbReference type="NCBI Taxonomy" id="1076179"/>
    <lineage>
        <taxon>unclassified sequences</taxon>
        <taxon>metagenomes</taxon>
        <taxon>ecological metagenomes</taxon>
    </lineage>
</organism>
<proteinExistence type="predicted"/>
<reference evidence="1" key="1">
    <citation type="submission" date="2019-08" db="EMBL/GenBank/DDBJ databases">
        <authorList>
            <person name="Kucharzyk K."/>
            <person name="Murdoch R.W."/>
            <person name="Higgins S."/>
            <person name="Loffler F."/>
        </authorList>
    </citation>
    <scope>NUCLEOTIDE SEQUENCE</scope>
</reference>
<name>A0A645J3E1_9ZZZZ</name>
<dbReference type="AlphaFoldDB" id="A0A645J3E1"/>
<gene>
    <name evidence="1" type="ORF">SDC9_205938</name>
</gene>
<accession>A0A645J3E1</accession>
<dbReference type="EMBL" id="VSSQ01130698">
    <property type="protein sequence ID" value="MPN58235.1"/>
    <property type="molecule type" value="Genomic_DNA"/>
</dbReference>
<protein>
    <submittedName>
        <fullName evidence="1">Uncharacterized protein</fullName>
    </submittedName>
</protein>